<keyword evidence="3 6" id="KW-0812">Transmembrane</keyword>
<feature type="transmembrane region" description="Helical" evidence="6">
    <location>
        <begin position="70"/>
        <end position="88"/>
    </location>
</feature>
<feature type="transmembrane region" description="Helical" evidence="6">
    <location>
        <begin position="94"/>
        <end position="115"/>
    </location>
</feature>
<dbReference type="AlphaFoldDB" id="K9X6R5"/>
<dbReference type="Gene3D" id="1.10.287.1260">
    <property type="match status" value="1"/>
</dbReference>
<name>K9X6R5_9NOST</name>
<keyword evidence="9" id="KW-1185">Reference proteome</keyword>
<evidence type="ECO:0000256" key="3">
    <source>
        <dbReference type="ARBA" id="ARBA00022692"/>
    </source>
</evidence>
<dbReference type="SUPFAM" id="SSF82861">
    <property type="entry name" value="Mechanosensitive channel protein MscS (YggB), transmembrane region"/>
    <property type="match status" value="1"/>
</dbReference>
<dbReference type="eggNOG" id="COG0668">
    <property type="taxonomic scope" value="Bacteria"/>
</dbReference>
<evidence type="ECO:0000256" key="1">
    <source>
        <dbReference type="ARBA" id="ARBA00004141"/>
    </source>
</evidence>
<organism evidence="8 9">
    <name type="scientific">Cylindrospermum stagnale PCC 7417</name>
    <dbReference type="NCBI Taxonomy" id="56107"/>
    <lineage>
        <taxon>Bacteria</taxon>
        <taxon>Bacillati</taxon>
        <taxon>Cyanobacteriota</taxon>
        <taxon>Cyanophyceae</taxon>
        <taxon>Nostocales</taxon>
        <taxon>Nostocaceae</taxon>
        <taxon>Cylindrospermum</taxon>
    </lineage>
</organism>
<gene>
    <name evidence="8" type="ORF">Cylst_6214</name>
</gene>
<feature type="transmembrane region" description="Helical" evidence="6">
    <location>
        <begin position="162"/>
        <end position="182"/>
    </location>
</feature>
<dbReference type="STRING" id="56107.Cylst_6214"/>
<sequence length="368" mass="41209">MDIFSEAIQENLTTLAIIGFSAGMVVLLLALLFILGFFFKKMNELIAHRFLSPQGRKIYQEVFSPYENKLGIIIGLIFLDLTLLIIPKPDWLKFLELSLGLSLTIAIGWLGSRLFQNFFDAYLRESATRRKINGELLVVVNFLADIVICVTVILIFAQTHKINLLGVIASLGIGGLAVAFAAQQTLQQLFGGIVLYIDRPFVVDDYIGLPDGTFGRVESIGLRSTKIRNSGKGTLTIVPNDSLIQLSIENFTGARKVVSLIYLTFTKNIPDQQKALIRQVILESTKDLFGIDSRNTVVNFKDIFLNEKSNVTQAQINFFILGYGEMGMDMRYQLLDIAKQNITIQLKEYGLTFELEERPVNIDAPITI</sequence>
<dbReference type="PANTHER" id="PTHR30566">
    <property type="entry name" value="YNAI-RELATED MECHANOSENSITIVE ION CHANNEL"/>
    <property type="match status" value="1"/>
</dbReference>
<keyword evidence="5 6" id="KW-0472">Membrane</keyword>
<dbReference type="InterPro" id="IPR006685">
    <property type="entry name" value="MscS_channel_2nd"/>
</dbReference>
<evidence type="ECO:0000313" key="9">
    <source>
        <dbReference type="Proteomes" id="UP000010475"/>
    </source>
</evidence>
<keyword evidence="4 6" id="KW-1133">Transmembrane helix</keyword>
<dbReference type="Pfam" id="PF00924">
    <property type="entry name" value="MS_channel_2nd"/>
    <property type="match status" value="1"/>
</dbReference>
<accession>K9X6R5</accession>
<dbReference type="PANTHER" id="PTHR30566:SF5">
    <property type="entry name" value="MECHANOSENSITIVE ION CHANNEL PROTEIN 1, MITOCHONDRIAL-RELATED"/>
    <property type="match status" value="1"/>
</dbReference>
<dbReference type="Proteomes" id="UP000010475">
    <property type="component" value="Chromosome"/>
</dbReference>
<evidence type="ECO:0000256" key="5">
    <source>
        <dbReference type="ARBA" id="ARBA00023136"/>
    </source>
</evidence>
<comment type="similarity">
    <text evidence="2">Belongs to the MscS (TC 1.A.23) family.</text>
</comment>
<dbReference type="EMBL" id="CP003642">
    <property type="protein sequence ID" value="AFZ28178.1"/>
    <property type="molecule type" value="Genomic_DNA"/>
</dbReference>
<dbReference type="GO" id="GO:0016020">
    <property type="term" value="C:membrane"/>
    <property type="evidence" value="ECO:0007669"/>
    <property type="project" value="UniProtKB-SubCell"/>
</dbReference>
<dbReference type="PATRIC" id="fig|56107.3.peg.6829"/>
<dbReference type="GO" id="GO:0055085">
    <property type="term" value="P:transmembrane transport"/>
    <property type="evidence" value="ECO:0007669"/>
    <property type="project" value="InterPro"/>
</dbReference>
<feature type="domain" description="Mechanosensitive ion channel MscS" evidence="7">
    <location>
        <begin position="185"/>
        <end position="252"/>
    </location>
</feature>
<dbReference type="Gene3D" id="2.30.30.60">
    <property type="match status" value="1"/>
</dbReference>
<evidence type="ECO:0000313" key="8">
    <source>
        <dbReference type="EMBL" id="AFZ28178.1"/>
    </source>
</evidence>
<dbReference type="RefSeq" id="WP_015211409.1">
    <property type="nucleotide sequence ID" value="NC_019757.1"/>
</dbReference>
<dbReference type="InterPro" id="IPR010920">
    <property type="entry name" value="LSM_dom_sf"/>
</dbReference>
<proteinExistence type="inferred from homology"/>
<feature type="transmembrane region" description="Helical" evidence="6">
    <location>
        <begin position="12"/>
        <end position="39"/>
    </location>
</feature>
<dbReference type="SUPFAM" id="SSF50182">
    <property type="entry name" value="Sm-like ribonucleoproteins"/>
    <property type="match status" value="1"/>
</dbReference>
<dbReference type="KEGG" id="csg:Cylst_6214"/>
<comment type="subcellular location">
    <subcellularLocation>
        <location evidence="1">Membrane</location>
        <topology evidence="1">Multi-pass membrane protein</topology>
    </subcellularLocation>
</comment>
<reference evidence="8 9" key="1">
    <citation type="submission" date="2012-06" db="EMBL/GenBank/DDBJ databases">
        <title>Finished chromosome of genome of Cylindrospermum stagnale PCC 7417.</title>
        <authorList>
            <consortium name="US DOE Joint Genome Institute"/>
            <person name="Gugger M."/>
            <person name="Coursin T."/>
            <person name="Rippka R."/>
            <person name="Tandeau De Marsac N."/>
            <person name="Huntemann M."/>
            <person name="Wei C.-L."/>
            <person name="Han J."/>
            <person name="Detter J.C."/>
            <person name="Han C."/>
            <person name="Tapia R."/>
            <person name="Chen A."/>
            <person name="Kyrpides N."/>
            <person name="Mavromatis K."/>
            <person name="Markowitz V."/>
            <person name="Szeto E."/>
            <person name="Ivanova N."/>
            <person name="Pagani I."/>
            <person name="Pati A."/>
            <person name="Goodwin L."/>
            <person name="Nordberg H.P."/>
            <person name="Cantor M.N."/>
            <person name="Hua S.X."/>
            <person name="Woyke T."/>
            <person name="Kerfeld C.A."/>
        </authorList>
    </citation>
    <scope>NUCLEOTIDE SEQUENCE [LARGE SCALE GENOMIC DNA]</scope>
    <source>
        <strain evidence="8 9">PCC 7417</strain>
    </source>
</reference>
<protein>
    <submittedName>
        <fullName evidence="8">Small-conductance mechanosensitive channel</fullName>
    </submittedName>
</protein>
<evidence type="ECO:0000256" key="2">
    <source>
        <dbReference type="ARBA" id="ARBA00008017"/>
    </source>
</evidence>
<dbReference type="HOGENOM" id="CLU_745594_0_0_3"/>
<dbReference type="InterPro" id="IPR023408">
    <property type="entry name" value="MscS_beta-dom_sf"/>
</dbReference>
<feature type="transmembrane region" description="Helical" evidence="6">
    <location>
        <begin position="136"/>
        <end position="156"/>
    </location>
</feature>
<evidence type="ECO:0000256" key="6">
    <source>
        <dbReference type="SAM" id="Phobius"/>
    </source>
</evidence>
<evidence type="ECO:0000256" key="4">
    <source>
        <dbReference type="ARBA" id="ARBA00022989"/>
    </source>
</evidence>
<dbReference type="InterPro" id="IPR011014">
    <property type="entry name" value="MscS_channel_TM-2"/>
</dbReference>
<evidence type="ECO:0000259" key="7">
    <source>
        <dbReference type="Pfam" id="PF00924"/>
    </source>
</evidence>